<evidence type="ECO:0000256" key="2">
    <source>
        <dbReference type="ARBA" id="ARBA00012438"/>
    </source>
</evidence>
<evidence type="ECO:0000256" key="1">
    <source>
        <dbReference type="ARBA" id="ARBA00000085"/>
    </source>
</evidence>
<dbReference type="SUPFAM" id="SSF50341">
    <property type="entry name" value="CheW-like"/>
    <property type="match status" value="1"/>
</dbReference>
<dbReference type="EMBL" id="FXTY01000009">
    <property type="protein sequence ID" value="SMP33988.1"/>
    <property type="molecule type" value="Genomic_DNA"/>
</dbReference>
<dbReference type="Gene3D" id="3.30.565.10">
    <property type="entry name" value="Histidine kinase-like ATPase, C-terminal domain"/>
    <property type="match status" value="1"/>
</dbReference>
<dbReference type="CDD" id="cd00088">
    <property type="entry name" value="HPT"/>
    <property type="match status" value="1"/>
</dbReference>
<evidence type="ECO:0000256" key="8">
    <source>
        <dbReference type="ARBA" id="ARBA00022777"/>
    </source>
</evidence>
<dbReference type="InterPro" id="IPR036097">
    <property type="entry name" value="HisK_dim/P_sf"/>
</dbReference>
<name>A0ABY1PH44_9RHOB</name>
<dbReference type="PROSITE" id="PS50894">
    <property type="entry name" value="HPT"/>
    <property type="match status" value="1"/>
</dbReference>
<evidence type="ECO:0000256" key="5">
    <source>
        <dbReference type="ARBA" id="ARBA00022553"/>
    </source>
</evidence>
<evidence type="ECO:0000259" key="14">
    <source>
        <dbReference type="PROSITE" id="PS50109"/>
    </source>
</evidence>
<keyword evidence="8 17" id="KW-0418">Kinase</keyword>
<dbReference type="PROSITE" id="PS50851">
    <property type="entry name" value="CHEW"/>
    <property type="match status" value="1"/>
</dbReference>
<dbReference type="InterPro" id="IPR003594">
    <property type="entry name" value="HATPase_dom"/>
</dbReference>
<dbReference type="InterPro" id="IPR002545">
    <property type="entry name" value="CheW-lke_dom"/>
</dbReference>
<comment type="function">
    <text evidence="11">Involved in the transmission of sensory signals from the chemoreceptors to the flagellar motors. CheA is autophosphorylated; it can transfer its phosphate group to either CheB or CheY.</text>
</comment>
<evidence type="ECO:0000256" key="4">
    <source>
        <dbReference type="ARBA" id="ARBA00022500"/>
    </source>
</evidence>
<evidence type="ECO:0000259" key="15">
    <source>
        <dbReference type="PROSITE" id="PS50851"/>
    </source>
</evidence>
<dbReference type="Gene3D" id="1.20.120.160">
    <property type="entry name" value="HPT domain"/>
    <property type="match status" value="1"/>
</dbReference>
<feature type="compositionally biased region" description="Low complexity" evidence="13">
    <location>
        <begin position="294"/>
        <end position="306"/>
    </location>
</feature>
<dbReference type="Pfam" id="PF01627">
    <property type="entry name" value="Hpt"/>
    <property type="match status" value="1"/>
</dbReference>
<dbReference type="Pfam" id="PF02518">
    <property type="entry name" value="HATPase_c"/>
    <property type="match status" value="1"/>
</dbReference>
<keyword evidence="7" id="KW-0547">Nucleotide-binding</keyword>
<dbReference type="SMART" id="SM00387">
    <property type="entry name" value="HATPase_c"/>
    <property type="match status" value="1"/>
</dbReference>
<evidence type="ECO:0000256" key="13">
    <source>
        <dbReference type="SAM" id="MobiDB-lite"/>
    </source>
</evidence>
<dbReference type="Gene3D" id="1.10.287.560">
    <property type="entry name" value="Histidine kinase CheA-like, homodimeric domain"/>
    <property type="match status" value="1"/>
</dbReference>
<comment type="caution">
    <text evidence="17">The sequence shown here is derived from an EMBL/GenBank/DDBJ whole genome shotgun (WGS) entry which is preliminary data.</text>
</comment>
<dbReference type="InterPro" id="IPR004358">
    <property type="entry name" value="Sig_transdc_His_kin-like_C"/>
</dbReference>
<feature type="region of interest" description="Disordered" evidence="13">
    <location>
        <begin position="275"/>
        <end position="343"/>
    </location>
</feature>
<feature type="domain" description="Histidine kinase" evidence="14">
    <location>
        <begin position="453"/>
        <end position="589"/>
    </location>
</feature>
<dbReference type="EC" id="2.7.13.3" evidence="2"/>
<keyword evidence="6" id="KW-0808">Transferase</keyword>
<dbReference type="InterPro" id="IPR005467">
    <property type="entry name" value="His_kinase_dom"/>
</dbReference>
<dbReference type="InterPro" id="IPR036641">
    <property type="entry name" value="HPT_dom_sf"/>
</dbReference>
<dbReference type="Pfam" id="PF02895">
    <property type="entry name" value="H-kinase_dim"/>
    <property type="match status" value="1"/>
</dbReference>
<feature type="modified residue" description="Phosphohistidine" evidence="12">
    <location>
        <position position="45"/>
    </location>
</feature>
<dbReference type="PANTHER" id="PTHR43395:SF10">
    <property type="entry name" value="CHEMOTAXIS PROTEIN CHEA"/>
    <property type="match status" value="1"/>
</dbReference>
<dbReference type="SMART" id="SM00073">
    <property type="entry name" value="HPT"/>
    <property type="match status" value="1"/>
</dbReference>
<dbReference type="InterPro" id="IPR036890">
    <property type="entry name" value="HATPase_C_sf"/>
</dbReference>
<dbReference type="InterPro" id="IPR004105">
    <property type="entry name" value="CheA-like_dim"/>
</dbReference>
<reference evidence="17 18" key="1">
    <citation type="submission" date="2017-05" db="EMBL/GenBank/DDBJ databases">
        <authorList>
            <person name="Varghese N."/>
            <person name="Submissions S."/>
        </authorList>
    </citation>
    <scope>NUCLEOTIDE SEQUENCE [LARGE SCALE GENOMIC DNA]</scope>
    <source>
        <strain evidence="17 18">DSM 29734</strain>
    </source>
</reference>
<dbReference type="SUPFAM" id="SSF47226">
    <property type="entry name" value="Histidine-containing phosphotransfer domain, HPT domain"/>
    <property type="match status" value="1"/>
</dbReference>
<keyword evidence="5 12" id="KW-0597">Phosphoprotein</keyword>
<dbReference type="SUPFAM" id="SSF47384">
    <property type="entry name" value="Homodimeric domain of signal transducing histidine kinase"/>
    <property type="match status" value="1"/>
</dbReference>
<dbReference type="SUPFAM" id="SSF55874">
    <property type="entry name" value="ATPase domain of HSP90 chaperone/DNA topoisomerase II/histidine kinase"/>
    <property type="match status" value="1"/>
</dbReference>
<evidence type="ECO:0000256" key="11">
    <source>
        <dbReference type="ARBA" id="ARBA00035100"/>
    </source>
</evidence>
<keyword evidence="18" id="KW-1185">Reference proteome</keyword>
<evidence type="ECO:0000313" key="17">
    <source>
        <dbReference type="EMBL" id="SMP33988.1"/>
    </source>
</evidence>
<dbReference type="CDD" id="cd00731">
    <property type="entry name" value="CheA_reg"/>
    <property type="match status" value="1"/>
</dbReference>
<dbReference type="PANTHER" id="PTHR43395">
    <property type="entry name" value="SENSOR HISTIDINE KINASE CHEA"/>
    <property type="match status" value="1"/>
</dbReference>
<dbReference type="Pfam" id="PF01584">
    <property type="entry name" value="CheW"/>
    <property type="match status" value="1"/>
</dbReference>
<dbReference type="Proteomes" id="UP001157961">
    <property type="component" value="Unassembled WGS sequence"/>
</dbReference>
<feature type="compositionally biased region" description="Low complexity" evidence="13">
    <location>
        <begin position="275"/>
        <end position="284"/>
    </location>
</feature>
<evidence type="ECO:0000256" key="7">
    <source>
        <dbReference type="ARBA" id="ARBA00022741"/>
    </source>
</evidence>
<gene>
    <name evidence="17" type="ORF">SAMN06265373_109171</name>
</gene>
<dbReference type="Gene3D" id="2.30.30.40">
    <property type="entry name" value="SH3 Domains"/>
    <property type="match status" value="1"/>
</dbReference>
<evidence type="ECO:0000313" key="18">
    <source>
        <dbReference type="Proteomes" id="UP001157961"/>
    </source>
</evidence>
<evidence type="ECO:0000256" key="10">
    <source>
        <dbReference type="ARBA" id="ARBA00023012"/>
    </source>
</evidence>
<dbReference type="PRINTS" id="PR00344">
    <property type="entry name" value="BCTRLSENSOR"/>
</dbReference>
<dbReference type="CDD" id="cd16916">
    <property type="entry name" value="HATPase_CheA-like"/>
    <property type="match status" value="1"/>
</dbReference>
<dbReference type="InterPro" id="IPR008207">
    <property type="entry name" value="Sig_transdc_His_kin_Hpt_dom"/>
</dbReference>
<evidence type="ECO:0000256" key="9">
    <source>
        <dbReference type="ARBA" id="ARBA00022840"/>
    </source>
</evidence>
<accession>A0ABY1PH44</accession>
<feature type="domain" description="CheW-like" evidence="15">
    <location>
        <begin position="591"/>
        <end position="727"/>
    </location>
</feature>
<proteinExistence type="predicted"/>
<dbReference type="InterPro" id="IPR036061">
    <property type="entry name" value="CheW-like_dom_sf"/>
</dbReference>
<feature type="compositionally biased region" description="Basic and acidic residues" evidence="13">
    <location>
        <begin position="308"/>
        <end position="337"/>
    </location>
</feature>
<evidence type="ECO:0000256" key="12">
    <source>
        <dbReference type="PROSITE-ProRule" id="PRU00110"/>
    </source>
</evidence>
<comment type="catalytic activity">
    <reaction evidence="1">
        <text>ATP + protein L-histidine = ADP + protein N-phospho-L-histidine.</text>
        <dbReference type="EC" id="2.7.13.3"/>
    </reaction>
</comment>
<protein>
    <recommendedName>
        <fullName evidence="3">Chemotaxis protein CheA</fullName>
        <ecNumber evidence="2">2.7.13.3</ecNumber>
    </recommendedName>
</protein>
<dbReference type="GO" id="GO:0016301">
    <property type="term" value="F:kinase activity"/>
    <property type="evidence" value="ECO:0007669"/>
    <property type="project" value="UniProtKB-KW"/>
</dbReference>
<keyword evidence="9" id="KW-0067">ATP-binding</keyword>
<evidence type="ECO:0000256" key="3">
    <source>
        <dbReference type="ARBA" id="ARBA00021495"/>
    </source>
</evidence>
<feature type="domain" description="HPt" evidence="16">
    <location>
        <begin position="1"/>
        <end position="102"/>
    </location>
</feature>
<keyword evidence="4" id="KW-0145">Chemotaxis</keyword>
<organism evidence="17 18">
    <name type="scientific">Shimia sagamensis</name>
    <dbReference type="NCBI Taxonomy" id="1566352"/>
    <lineage>
        <taxon>Bacteria</taxon>
        <taxon>Pseudomonadati</taxon>
        <taxon>Pseudomonadota</taxon>
        <taxon>Alphaproteobacteria</taxon>
        <taxon>Rhodobacterales</taxon>
        <taxon>Roseobacteraceae</taxon>
    </lineage>
</organism>
<dbReference type="PROSITE" id="PS50109">
    <property type="entry name" value="HIS_KIN"/>
    <property type="match status" value="1"/>
</dbReference>
<dbReference type="SMART" id="SM01231">
    <property type="entry name" value="H-kinase_dim"/>
    <property type="match status" value="1"/>
</dbReference>
<evidence type="ECO:0000256" key="6">
    <source>
        <dbReference type="ARBA" id="ARBA00022679"/>
    </source>
</evidence>
<dbReference type="SMART" id="SM00260">
    <property type="entry name" value="CheW"/>
    <property type="match status" value="1"/>
</dbReference>
<keyword evidence="10" id="KW-0902">Two-component regulatory system</keyword>
<evidence type="ECO:0000259" key="16">
    <source>
        <dbReference type="PROSITE" id="PS50894"/>
    </source>
</evidence>
<sequence>MMSDLRDMFFEECDDLLEVLSTGLEELQNETSDAETINSMFRSVHSIKGGAGAFGLDRLIKFAHAFENVLDDLRSNKLEVDGTITALMFSGFDHLNDLVDAARDDNDLPESDGAAVLAELKQTTQNANGLSGDEEEDANEVDSDDFVVQAMDFGLDLGGDDDTPADLPGLPSLGGDAVEGAMLFVVTFKAEPVLYTRGHDPALLFRALGEMGDLSIEADREAVAPLESLKDAPAAISWTLTLRPDDGIDESAIREIFEFVEGQCVLQISEVAAETPAGEAPTTEAECEAPEPAPVAEAAPAAAPTKAKSKDKSPPAKAPKAEKQEAKGGDGGKKSSEPRNSTIRVDLNRVDRLINLVGELVISEAMLRQSMNELPVSANSAVSEAIGQLKTLSGVLQESVMAIRAQPVRGLFQRMSRIVRESSRQAGKTSRLVMVGEATEVDKTVTERLVEPLTHMIRNSVDHGLEKPEDRVAAGKPEMGTIKLEAAHRSGRVVISLSDDGAGVNRPKVRQKAEEKGLIRPEDDLTDSDIDNLLFRAGFSTADEISQLSGRGVGMDVVRSEIQALGGRINLQSEPNKGTTITISLPLTLAVMEGMLIEVAGESLVVPTVALRETLQPGQANIHDFCDGDRGLSVNDSMLPIVDLGEALGFRPPLPDFSNQSLLLIEGESGRRSALAVDGIVEQREVVIKGLEHNYQSIPGIAAATILGNGKIALIVDTDQMIPSPGNGNTGLLKGSDMAEVNSYV</sequence>
<dbReference type="InterPro" id="IPR037006">
    <property type="entry name" value="CheA-like_homodim_sf"/>
</dbReference>
<dbReference type="InterPro" id="IPR051315">
    <property type="entry name" value="Bact_Chemotaxis_CheA"/>
</dbReference>